<dbReference type="Gene3D" id="3.40.190.290">
    <property type="match status" value="1"/>
</dbReference>
<dbReference type="KEGG" id="bsol:FSW04_01140"/>
<dbReference type="Pfam" id="PF00126">
    <property type="entry name" value="HTH_1"/>
    <property type="match status" value="1"/>
</dbReference>
<evidence type="ECO:0000256" key="2">
    <source>
        <dbReference type="ARBA" id="ARBA00023015"/>
    </source>
</evidence>
<dbReference type="PROSITE" id="PS50931">
    <property type="entry name" value="HTH_LYSR"/>
    <property type="match status" value="1"/>
</dbReference>
<evidence type="ECO:0000313" key="6">
    <source>
        <dbReference type="EMBL" id="QEC46317.1"/>
    </source>
</evidence>
<protein>
    <submittedName>
        <fullName evidence="6">LysR family transcriptional regulator</fullName>
    </submittedName>
</protein>
<feature type="domain" description="HTH lysR-type" evidence="5">
    <location>
        <begin position="1"/>
        <end position="58"/>
    </location>
</feature>
<dbReference type="InterPro" id="IPR036388">
    <property type="entry name" value="WH-like_DNA-bd_sf"/>
</dbReference>
<name>A0A5B8U004_9ACTN</name>
<dbReference type="PANTHER" id="PTHR30419">
    <property type="entry name" value="HTH-TYPE TRANSCRIPTIONAL REGULATOR YBHD"/>
    <property type="match status" value="1"/>
</dbReference>
<dbReference type="InterPro" id="IPR036390">
    <property type="entry name" value="WH_DNA-bd_sf"/>
</dbReference>
<dbReference type="Pfam" id="PF03466">
    <property type="entry name" value="LysR_substrate"/>
    <property type="match status" value="1"/>
</dbReference>
<keyword evidence="2" id="KW-0805">Transcription regulation</keyword>
<dbReference type="AlphaFoldDB" id="A0A5B8U004"/>
<dbReference type="InterPro" id="IPR000847">
    <property type="entry name" value="LysR_HTH_N"/>
</dbReference>
<evidence type="ECO:0000256" key="4">
    <source>
        <dbReference type="ARBA" id="ARBA00023163"/>
    </source>
</evidence>
<keyword evidence="4" id="KW-0804">Transcription</keyword>
<dbReference type="InterPro" id="IPR005119">
    <property type="entry name" value="LysR_subst-bd"/>
</dbReference>
<dbReference type="FunFam" id="1.10.10.10:FF:000001">
    <property type="entry name" value="LysR family transcriptional regulator"/>
    <property type="match status" value="1"/>
</dbReference>
<dbReference type="InterPro" id="IPR050950">
    <property type="entry name" value="HTH-type_LysR_regulators"/>
</dbReference>
<dbReference type="PRINTS" id="PR00039">
    <property type="entry name" value="HTHLYSR"/>
</dbReference>
<gene>
    <name evidence="6" type="ORF">FSW04_01140</name>
</gene>
<dbReference type="GO" id="GO:0003677">
    <property type="term" value="F:DNA binding"/>
    <property type="evidence" value="ECO:0007669"/>
    <property type="project" value="UniProtKB-KW"/>
</dbReference>
<dbReference type="GO" id="GO:0003700">
    <property type="term" value="F:DNA-binding transcription factor activity"/>
    <property type="evidence" value="ECO:0007669"/>
    <property type="project" value="InterPro"/>
</dbReference>
<keyword evidence="3" id="KW-0238">DNA-binding</keyword>
<evidence type="ECO:0000256" key="1">
    <source>
        <dbReference type="ARBA" id="ARBA00009437"/>
    </source>
</evidence>
<dbReference type="OrthoDB" id="3636008at2"/>
<dbReference type="Proteomes" id="UP000321805">
    <property type="component" value="Chromosome"/>
</dbReference>
<comment type="similarity">
    <text evidence="1">Belongs to the LysR transcriptional regulatory family.</text>
</comment>
<organism evidence="6 7">
    <name type="scientific">Baekduia soli</name>
    <dbReference type="NCBI Taxonomy" id="496014"/>
    <lineage>
        <taxon>Bacteria</taxon>
        <taxon>Bacillati</taxon>
        <taxon>Actinomycetota</taxon>
        <taxon>Thermoleophilia</taxon>
        <taxon>Solirubrobacterales</taxon>
        <taxon>Baekduiaceae</taxon>
        <taxon>Baekduia</taxon>
    </lineage>
</organism>
<dbReference type="SUPFAM" id="SSF53850">
    <property type="entry name" value="Periplasmic binding protein-like II"/>
    <property type="match status" value="1"/>
</dbReference>
<dbReference type="RefSeq" id="WP_146915386.1">
    <property type="nucleotide sequence ID" value="NZ_CP042430.1"/>
</dbReference>
<evidence type="ECO:0000313" key="7">
    <source>
        <dbReference type="Proteomes" id="UP000321805"/>
    </source>
</evidence>
<dbReference type="CDD" id="cd05466">
    <property type="entry name" value="PBP2_LTTR_substrate"/>
    <property type="match status" value="1"/>
</dbReference>
<proteinExistence type="inferred from homology"/>
<evidence type="ECO:0000256" key="3">
    <source>
        <dbReference type="ARBA" id="ARBA00023125"/>
    </source>
</evidence>
<evidence type="ECO:0000259" key="5">
    <source>
        <dbReference type="PROSITE" id="PS50931"/>
    </source>
</evidence>
<dbReference type="Gene3D" id="1.10.10.10">
    <property type="entry name" value="Winged helix-like DNA-binding domain superfamily/Winged helix DNA-binding domain"/>
    <property type="match status" value="1"/>
</dbReference>
<accession>A0A5B8U004</accession>
<dbReference type="EMBL" id="CP042430">
    <property type="protein sequence ID" value="QEC46317.1"/>
    <property type="molecule type" value="Genomic_DNA"/>
</dbReference>
<dbReference type="SUPFAM" id="SSF46785">
    <property type="entry name" value="Winged helix' DNA-binding domain"/>
    <property type="match status" value="1"/>
</dbReference>
<sequence length="315" mass="34187">MTLQQLEYFLAALEEGSFTAAAERLLLAQPSLSEQVRRLEAELGVALFARVGRGIKPTAAAEALRPHAEAALSAVEHAREAVVAQRELQGGIATFGTFGTARWYPGTQIVMAFRRRHPKVRVRLVGQNSSEVAAAVRAGDLEAGLIALPIDDTGLEVRPIMQDEIVYLSADAARLRHPVTIEDLAAAPLILTDASYGLEDPTRRQLYELAQREGVKIEPAIDVEDVETAIELASRGMGDALVARGVLLSLGRRVPRRLGWVPFAEPLHDTFAFINRRGARLSPAAREFMALAEEGMQAMARELGTTPPRQHPPGG</sequence>
<dbReference type="GO" id="GO:0005829">
    <property type="term" value="C:cytosol"/>
    <property type="evidence" value="ECO:0007669"/>
    <property type="project" value="TreeGrafter"/>
</dbReference>
<keyword evidence="7" id="KW-1185">Reference proteome</keyword>
<reference evidence="6 7" key="1">
    <citation type="journal article" date="2018" name="J. Microbiol.">
        <title>Baekduia soli gen. nov., sp. nov., a novel bacterium isolated from the soil of Baekdu Mountain and proposal of a novel family name, Baekduiaceae fam. nov.</title>
        <authorList>
            <person name="An D.S."/>
            <person name="Siddiqi M.Z."/>
            <person name="Kim K.H."/>
            <person name="Yu H.S."/>
            <person name="Im W.T."/>
        </authorList>
    </citation>
    <scope>NUCLEOTIDE SEQUENCE [LARGE SCALE GENOMIC DNA]</scope>
    <source>
        <strain evidence="6 7">BR7-21</strain>
    </source>
</reference>